<sequence length="557" mass="61342">MRRSFVVLSALSILTVSIAAYWWPSALWLFVIILPLVVMGVIDMTQSKKAIRRTFPVAGRLRYVMEDLRPKIYQYFIESDTNGRPFNRLDRSVIYQRAKKEIDTIAFGTQLNVYDNNYEWLSHSLNAFDNSKITELPRVLIGGPECTQPYSASLFNISAMSYGSLSKNAILALNEGARIGRFAHNTGEGGLSDYHLQGGGDLIWQIGTGYFGCRYPDGNFNPELFAEKAATPNVKMIEVKLSQGAKPGHGGLLPAAKVNEEIARIRSVEVGKEVASPPSHKAFSNPIELMKFIKQLRALSNGKPVGFKMCIGQKHEFIAICKAMIETDTYPDFISIDGGEGGTGAAPLEFSNSVGMPLRDALAFVYDSLTGFNLKKHIKIIASGKVTTGFDLVKNIALGADLCYSARGMMMALGCIQALECNKNTCPVGIATQDPKLTKGLVVGVKKVRVANYHYETVKSACDLMGAAGITDPDKLHRAHINRRVSPKEVQTYLDTYPYVATGSLLKMPYPQAYKTLMDITSSQSFAPRFDQVNAMEFDWATKPTGRDLSLHDPSLN</sequence>
<dbReference type="Proteomes" id="UP001580928">
    <property type="component" value="Unassembled WGS sequence"/>
</dbReference>
<dbReference type="Gene3D" id="3.20.20.70">
    <property type="entry name" value="Aldolase class I"/>
    <property type="match status" value="1"/>
</dbReference>
<dbReference type="Pfam" id="PF01645">
    <property type="entry name" value="Glu_synthase"/>
    <property type="match status" value="1"/>
</dbReference>
<proteinExistence type="inferred from homology"/>
<dbReference type="PANTHER" id="PTHR43819">
    <property type="entry name" value="ARCHAEAL-TYPE GLUTAMATE SYNTHASE [NADPH]"/>
    <property type="match status" value="1"/>
</dbReference>
<dbReference type="RefSeq" id="WP_375558203.1">
    <property type="nucleotide sequence ID" value="NZ_JBBVGT010000003.1"/>
</dbReference>
<evidence type="ECO:0000256" key="2">
    <source>
        <dbReference type="PIRNR" id="PIRNR006429"/>
    </source>
</evidence>
<keyword evidence="3" id="KW-0812">Transmembrane</keyword>
<dbReference type="SUPFAM" id="SSF51395">
    <property type="entry name" value="FMN-linked oxidoreductases"/>
    <property type="match status" value="1"/>
</dbReference>
<dbReference type="EC" id="1.4.-.-" evidence="5"/>
<name>A0ABV5CGJ6_9SPHI</name>
<reference evidence="5 6" key="1">
    <citation type="submission" date="2024-04" db="EMBL/GenBank/DDBJ databases">
        <title>Albibacterium profundi sp. nov., isolated from sediment of the Challenger Deep of Mariana Trench.</title>
        <authorList>
            <person name="Wang Y."/>
        </authorList>
    </citation>
    <scope>NUCLEOTIDE SEQUENCE [LARGE SCALE GENOMIC DNA]</scope>
    <source>
        <strain evidence="5 6">RHL897</strain>
    </source>
</reference>
<dbReference type="InterPro" id="IPR027283">
    <property type="entry name" value="YerD"/>
</dbReference>
<organism evidence="5 6">
    <name type="scientific">Albibacterium profundi</name>
    <dbReference type="NCBI Taxonomy" id="3134906"/>
    <lineage>
        <taxon>Bacteria</taxon>
        <taxon>Pseudomonadati</taxon>
        <taxon>Bacteroidota</taxon>
        <taxon>Sphingobacteriia</taxon>
        <taxon>Sphingobacteriales</taxon>
        <taxon>Sphingobacteriaceae</taxon>
        <taxon>Albibacterium</taxon>
    </lineage>
</organism>
<dbReference type="PIRSF" id="PIRSF500060">
    <property type="entry name" value="UCP500060"/>
    <property type="match status" value="1"/>
</dbReference>
<dbReference type="InterPro" id="IPR013785">
    <property type="entry name" value="Aldolase_TIM"/>
</dbReference>
<feature type="transmembrane region" description="Helical" evidence="3">
    <location>
        <begin position="29"/>
        <end position="45"/>
    </location>
</feature>
<dbReference type="CDD" id="cd02808">
    <property type="entry name" value="GltS_FMN"/>
    <property type="match status" value="1"/>
</dbReference>
<dbReference type="InterPro" id="IPR024188">
    <property type="entry name" value="GltB"/>
</dbReference>
<dbReference type="InterPro" id="IPR002932">
    <property type="entry name" value="Glu_synthdom"/>
</dbReference>
<feature type="domain" description="Glutamate synthase" evidence="4">
    <location>
        <begin position="153"/>
        <end position="470"/>
    </location>
</feature>
<evidence type="ECO:0000259" key="4">
    <source>
        <dbReference type="Pfam" id="PF01645"/>
    </source>
</evidence>
<evidence type="ECO:0000313" key="5">
    <source>
        <dbReference type="EMBL" id="MFB5946675.1"/>
    </source>
</evidence>
<keyword evidence="3" id="KW-0472">Membrane</keyword>
<dbReference type="PANTHER" id="PTHR43819:SF1">
    <property type="entry name" value="ARCHAEAL-TYPE GLUTAMATE SYNTHASE [NADPH]"/>
    <property type="match status" value="1"/>
</dbReference>
<dbReference type="PIRSF" id="PIRSF006429">
    <property type="entry name" value="GOGAT_lg_2"/>
    <property type="match status" value="1"/>
</dbReference>
<dbReference type="EMBL" id="JBBVGT010000003">
    <property type="protein sequence ID" value="MFB5946675.1"/>
    <property type="molecule type" value="Genomic_DNA"/>
</dbReference>
<accession>A0ABV5CGJ6</accession>
<comment type="similarity">
    <text evidence="1 2">Belongs to the glutamate synthase family.</text>
</comment>
<protein>
    <submittedName>
        <fullName evidence="5">FMN-binding glutamate synthase family protein</fullName>
        <ecNumber evidence="5">1.4.-.-</ecNumber>
    </submittedName>
</protein>
<evidence type="ECO:0000256" key="3">
    <source>
        <dbReference type="SAM" id="Phobius"/>
    </source>
</evidence>
<keyword evidence="5" id="KW-0560">Oxidoreductase</keyword>
<evidence type="ECO:0000256" key="1">
    <source>
        <dbReference type="ARBA" id="ARBA00009716"/>
    </source>
</evidence>
<dbReference type="GO" id="GO:0016491">
    <property type="term" value="F:oxidoreductase activity"/>
    <property type="evidence" value="ECO:0007669"/>
    <property type="project" value="UniProtKB-KW"/>
</dbReference>
<keyword evidence="6" id="KW-1185">Reference proteome</keyword>
<gene>
    <name evidence="5" type="ORF">WKR92_12645</name>
</gene>
<evidence type="ECO:0000313" key="6">
    <source>
        <dbReference type="Proteomes" id="UP001580928"/>
    </source>
</evidence>
<comment type="caution">
    <text evidence="5">The sequence shown here is derived from an EMBL/GenBank/DDBJ whole genome shotgun (WGS) entry which is preliminary data.</text>
</comment>
<keyword evidence="3" id="KW-1133">Transmembrane helix</keyword>